<dbReference type="GO" id="GO:0004413">
    <property type="term" value="F:homoserine kinase activity"/>
    <property type="evidence" value="ECO:0007669"/>
    <property type="project" value="TreeGrafter"/>
</dbReference>
<evidence type="ECO:0000256" key="1">
    <source>
        <dbReference type="ARBA" id="ARBA00038240"/>
    </source>
</evidence>
<reference evidence="3 4" key="1">
    <citation type="submission" date="2017-01" db="EMBL/GenBank/DDBJ databases">
        <title>Genomic analysis of Xuhuaishuia manganoxidans DY6-4.</title>
        <authorList>
            <person name="Wang X."/>
        </authorList>
    </citation>
    <scope>NUCLEOTIDE SEQUENCE [LARGE SCALE GENOMIC DNA]</scope>
    <source>
        <strain evidence="3 4">DY6-4</strain>
    </source>
</reference>
<gene>
    <name evidence="3" type="ORF">BV394_09675</name>
</gene>
<dbReference type="AlphaFoldDB" id="A0A1U7DJ90"/>
<dbReference type="PANTHER" id="PTHR21064">
    <property type="entry name" value="AMINOGLYCOSIDE PHOSPHOTRANSFERASE DOMAIN-CONTAINING PROTEIN-RELATED"/>
    <property type="match status" value="1"/>
</dbReference>
<evidence type="ECO:0000259" key="2">
    <source>
        <dbReference type="Pfam" id="PF01636"/>
    </source>
</evidence>
<sequence>MAELDLDAIAGKVLAQWGGVAEPPSLIAHRENAVFDVRLSDGRRAALRLHRPGYRTASEIAAELAWTGALSRLGFAAPAPIPTRDGPLVLPADAGCLATLIAWVEGAPLGSGEAPLTGDLAAQCALHRRIGALLAGLHATSDRIEGGADLDRPRWDADGLLGEAPHWGRFWENPSLSAAEMTLLQEARDKARAVLDACEEPDFGLIHADPLRENIFAHGEGDAPGLSLIDYDDGGFGYRMYDLGVALTQSLDSPHAADLAAALLEGYEDARPLPQNARRDLPMFVMLRCCASLGWVVPRLHPGHWKMEVYRRRAIETAAAFVGRDP</sequence>
<dbReference type="Proteomes" id="UP000187266">
    <property type="component" value="Chromosome"/>
</dbReference>
<dbReference type="InterPro" id="IPR002575">
    <property type="entry name" value="Aminoglycoside_PTrfase"/>
</dbReference>
<dbReference type="Pfam" id="PF01636">
    <property type="entry name" value="APH"/>
    <property type="match status" value="1"/>
</dbReference>
<comment type="similarity">
    <text evidence="1">Belongs to the pseudomonas-type ThrB family.</text>
</comment>
<dbReference type="PANTHER" id="PTHR21064:SF6">
    <property type="entry name" value="AMINOGLYCOSIDE PHOSPHOTRANSFERASE DOMAIN-CONTAINING PROTEIN"/>
    <property type="match status" value="1"/>
</dbReference>
<dbReference type="SUPFAM" id="SSF56112">
    <property type="entry name" value="Protein kinase-like (PK-like)"/>
    <property type="match status" value="1"/>
</dbReference>
<accession>A0A1U7DJ90</accession>
<evidence type="ECO:0000313" key="4">
    <source>
        <dbReference type="Proteomes" id="UP000187266"/>
    </source>
</evidence>
<dbReference type="OrthoDB" id="241498at2"/>
<dbReference type="STRING" id="1267768.BV394_09675"/>
<keyword evidence="4" id="KW-1185">Reference proteome</keyword>
<dbReference type="GO" id="GO:0009088">
    <property type="term" value="P:threonine biosynthetic process"/>
    <property type="evidence" value="ECO:0007669"/>
    <property type="project" value="TreeGrafter"/>
</dbReference>
<dbReference type="InterPro" id="IPR050249">
    <property type="entry name" value="Pseudomonas-type_ThrB"/>
</dbReference>
<name>A0A1U7DJ90_9RHOB</name>
<dbReference type="InterPro" id="IPR011009">
    <property type="entry name" value="Kinase-like_dom_sf"/>
</dbReference>
<organism evidence="3 4">
    <name type="scientific">Brevirhabdus pacifica</name>
    <dbReference type="NCBI Taxonomy" id="1267768"/>
    <lineage>
        <taxon>Bacteria</taxon>
        <taxon>Pseudomonadati</taxon>
        <taxon>Pseudomonadota</taxon>
        <taxon>Alphaproteobacteria</taxon>
        <taxon>Rhodobacterales</taxon>
        <taxon>Paracoccaceae</taxon>
        <taxon>Brevirhabdus</taxon>
    </lineage>
</organism>
<dbReference type="EMBL" id="CP019124">
    <property type="protein sequence ID" value="APX89953.1"/>
    <property type="molecule type" value="Genomic_DNA"/>
</dbReference>
<protein>
    <recommendedName>
        <fullName evidence="2">Aminoglycoside phosphotransferase domain-containing protein</fullName>
    </recommendedName>
</protein>
<feature type="domain" description="Aminoglycoside phosphotransferase" evidence="2">
    <location>
        <begin position="30"/>
        <end position="271"/>
    </location>
</feature>
<dbReference type="Gene3D" id="3.90.1200.10">
    <property type="match status" value="1"/>
</dbReference>
<proteinExistence type="inferred from homology"/>
<evidence type="ECO:0000313" key="3">
    <source>
        <dbReference type="EMBL" id="APX89953.1"/>
    </source>
</evidence>